<dbReference type="OrthoDB" id="3763672at2759"/>
<protein>
    <recommendedName>
        <fullName evidence="6">Nucleotide-diphospho-sugar transferase domain-containing protein</fullName>
    </recommendedName>
</protein>
<gene>
    <name evidence="7" type="ORF">BU16DRAFT_489327</name>
</gene>
<evidence type="ECO:0000256" key="1">
    <source>
        <dbReference type="ARBA" id="ARBA00005664"/>
    </source>
</evidence>
<dbReference type="EMBL" id="MU004191">
    <property type="protein sequence ID" value="KAF2494237.1"/>
    <property type="molecule type" value="Genomic_DNA"/>
</dbReference>
<evidence type="ECO:0000256" key="5">
    <source>
        <dbReference type="SAM" id="Phobius"/>
    </source>
</evidence>
<dbReference type="GO" id="GO:0000139">
    <property type="term" value="C:Golgi membrane"/>
    <property type="evidence" value="ECO:0007669"/>
    <property type="project" value="TreeGrafter"/>
</dbReference>
<dbReference type="PANTHER" id="PTHR31306">
    <property type="entry name" value="ALPHA-1,6-MANNOSYLTRANSFERASE MNN11-RELATED"/>
    <property type="match status" value="1"/>
</dbReference>
<evidence type="ECO:0000256" key="3">
    <source>
        <dbReference type="ARBA" id="ARBA00022676"/>
    </source>
</evidence>
<comment type="similarity">
    <text evidence="1">Belongs to the glycosyltransferase 34 family.</text>
</comment>
<dbReference type="Pfam" id="PF03407">
    <property type="entry name" value="Nucleotid_trans"/>
    <property type="match status" value="1"/>
</dbReference>
<dbReference type="Gene3D" id="3.90.550.10">
    <property type="entry name" value="Spore Coat Polysaccharide Biosynthesis Protein SpsA, Chain A"/>
    <property type="match status" value="1"/>
</dbReference>
<sequence length="379" mass="43200">MLPSNLPAPVRVLVLIFSVVFLVFTAAYLAYQTPAAACVLEHYSDSPAYNSPINKSESIIDITLHKPDTSHSDTTSLQQVLQFIFNPKKFSLTEPSYIANGTEYKLHGTPLYTKPLGKDICIVDIDTRPYTNAHQVMHAGDFVWNDIDRYSAGMLSHYTYATLHGYDYKFINAANYTDRSPTWIKPSAIAHLLPSYKFVVFLDADAAFNAMHIPLEWLLNYWHISADVAIAMALDPNAPTNYDRLHRLLTNTGFMIVQHNAVAMDMLRAWDECPGETRYPGCAEWKQPRFHEQSAFGNYVRYDYGEWIRELPCDEANGEPEFGECRGVFVSHFWWRTDNVKRYFGMNALQALMGRVQGEMVERREEVVEVQAENVVANG</sequence>
<keyword evidence="5" id="KW-0812">Transmembrane</keyword>
<dbReference type="InterPro" id="IPR008630">
    <property type="entry name" value="Glyco_trans_34"/>
</dbReference>
<reference evidence="7" key="1">
    <citation type="journal article" date="2020" name="Stud. Mycol.">
        <title>101 Dothideomycetes genomes: a test case for predicting lifestyles and emergence of pathogens.</title>
        <authorList>
            <person name="Haridas S."/>
            <person name="Albert R."/>
            <person name="Binder M."/>
            <person name="Bloem J."/>
            <person name="Labutti K."/>
            <person name="Salamov A."/>
            <person name="Andreopoulos B."/>
            <person name="Baker S."/>
            <person name="Barry K."/>
            <person name="Bills G."/>
            <person name="Bluhm B."/>
            <person name="Cannon C."/>
            <person name="Castanera R."/>
            <person name="Culley D."/>
            <person name="Daum C."/>
            <person name="Ezra D."/>
            <person name="Gonzalez J."/>
            <person name="Henrissat B."/>
            <person name="Kuo A."/>
            <person name="Liang C."/>
            <person name="Lipzen A."/>
            <person name="Lutzoni F."/>
            <person name="Magnuson J."/>
            <person name="Mondo S."/>
            <person name="Nolan M."/>
            <person name="Ohm R."/>
            <person name="Pangilinan J."/>
            <person name="Park H.-J."/>
            <person name="Ramirez L."/>
            <person name="Alfaro M."/>
            <person name="Sun H."/>
            <person name="Tritt A."/>
            <person name="Yoshinaga Y."/>
            <person name="Zwiers L.-H."/>
            <person name="Turgeon B."/>
            <person name="Goodwin S."/>
            <person name="Spatafora J."/>
            <person name="Crous P."/>
            <person name="Grigoriev I."/>
        </authorList>
    </citation>
    <scope>NUCLEOTIDE SEQUENCE</scope>
    <source>
        <strain evidence="7">CBS 269.34</strain>
    </source>
</reference>
<feature type="domain" description="Nucleotide-diphospho-sugar transferase" evidence="6">
    <location>
        <begin position="182"/>
        <end position="302"/>
    </location>
</feature>
<feature type="transmembrane region" description="Helical" evidence="5">
    <location>
        <begin position="12"/>
        <end position="31"/>
    </location>
</feature>
<evidence type="ECO:0000259" key="6">
    <source>
        <dbReference type="Pfam" id="PF03407"/>
    </source>
</evidence>
<dbReference type="SUPFAM" id="SSF53448">
    <property type="entry name" value="Nucleotide-diphospho-sugar transferases"/>
    <property type="match status" value="1"/>
</dbReference>
<dbReference type="AlphaFoldDB" id="A0A6A6QTJ8"/>
<dbReference type="InterPro" id="IPR005069">
    <property type="entry name" value="Nucl-diP-sugar_transferase"/>
</dbReference>
<keyword evidence="5" id="KW-0472">Membrane</keyword>
<dbReference type="InterPro" id="IPR029044">
    <property type="entry name" value="Nucleotide-diphossugar_trans"/>
</dbReference>
<evidence type="ECO:0000313" key="7">
    <source>
        <dbReference type="EMBL" id="KAF2494237.1"/>
    </source>
</evidence>
<keyword evidence="5" id="KW-1133">Transmembrane helix</keyword>
<dbReference type="GO" id="GO:0016757">
    <property type="term" value="F:glycosyltransferase activity"/>
    <property type="evidence" value="ECO:0007669"/>
    <property type="project" value="UniProtKB-KW"/>
</dbReference>
<proteinExistence type="inferred from homology"/>
<accession>A0A6A6QTJ8</accession>
<dbReference type="GO" id="GO:0006487">
    <property type="term" value="P:protein N-linked glycosylation"/>
    <property type="evidence" value="ECO:0007669"/>
    <property type="project" value="TreeGrafter"/>
</dbReference>
<organism evidence="7 8">
    <name type="scientific">Lophium mytilinum</name>
    <dbReference type="NCBI Taxonomy" id="390894"/>
    <lineage>
        <taxon>Eukaryota</taxon>
        <taxon>Fungi</taxon>
        <taxon>Dikarya</taxon>
        <taxon>Ascomycota</taxon>
        <taxon>Pezizomycotina</taxon>
        <taxon>Dothideomycetes</taxon>
        <taxon>Pleosporomycetidae</taxon>
        <taxon>Mytilinidiales</taxon>
        <taxon>Mytilinidiaceae</taxon>
        <taxon>Lophium</taxon>
    </lineage>
</organism>
<keyword evidence="3" id="KW-0328">Glycosyltransferase</keyword>
<name>A0A6A6QTJ8_9PEZI</name>
<dbReference type="PANTHER" id="PTHR31306:SF3">
    <property type="entry name" value="NUCLEOTIDE-DIPHOSPHO-SUGAR TRANSFERASE DOMAIN-CONTAINING PROTEIN"/>
    <property type="match status" value="1"/>
</dbReference>
<evidence type="ECO:0000256" key="2">
    <source>
        <dbReference type="ARBA" id="ARBA00007033"/>
    </source>
</evidence>
<evidence type="ECO:0000313" key="8">
    <source>
        <dbReference type="Proteomes" id="UP000799750"/>
    </source>
</evidence>
<keyword evidence="4" id="KW-0808">Transferase</keyword>
<comment type="similarity">
    <text evidence="2">Belongs to the glycosyltransferase 77 family.</text>
</comment>
<evidence type="ECO:0000256" key="4">
    <source>
        <dbReference type="ARBA" id="ARBA00022679"/>
    </source>
</evidence>
<keyword evidence="8" id="KW-1185">Reference proteome</keyword>
<dbReference type="Proteomes" id="UP000799750">
    <property type="component" value="Unassembled WGS sequence"/>
</dbReference>